<dbReference type="InterPro" id="IPR010982">
    <property type="entry name" value="Lambda_DNA-bd_dom_sf"/>
</dbReference>
<geneLocation type="plasmid" evidence="6">
    <name>unnamed</name>
</geneLocation>
<feature type="domain" description="Ner winged helix-turn-helix DNA-binding" evidence="5">
    <location>
        <begin position="7"/>
        <end position="79"/>
    </location>
</feature>
<keyword evidence="4" id="KW-0804">Transcription</keyword>
<organism evidence="6 7">
    <name type="scientific">Citrobacter amalonaticus Y19</name>
    <dbReference type="NCBI Taxonomy" id="1261127"/>
    <lineage>
        <taxon>Bacteria</taxon>
        <taxon>Pseudomonadati</taxon>
        <taxon>Pseudomonadota</taxon>
        <taxon>Gammaproteobacteria</taxon>
        <taxon>Enterobacterales</taxon>
        <taxon>Enterobacteriaceae</taxon>
        <taxon>Citrobacter</taxon>
    </lineage>
</organism>
<evidence type="ECO:0000256" key="3">
    <source>
        <dbReference type="ARBA" id="ARBA00023125"/>
    </source>
</evidence>
<sequence length="85" mass="9527">MDMEKQDWHKADIIAALHKKGLSLASLSRANGLSSSTLSNALTRDWPRGEIIIANAIGEEPQEIWPSRYFDKAGMPIQRVIRKPV</sequence>
<dbReference type="OrthoDB" id="5405994at2"/>
<dbReference type="PATRIC" id="fig|1261127.3.peg.5624"/>
<dbReference type="HOGENOM" id="CLU_162005_0_1_6"/>
<dbReference type="KEGG" id="cama:F384_27090"/>
<dbReference type="GO" id="GO:0003677">
    <property type="term" value="F:DNA binding"/>
    <property type="evidence" value="ECO:0007669"/>
    <property type="project" value="UniProtKB-KW"/>
</dbReference>
<name>A0A0F6U0D3_CITAM</name>
<keyword evidence="6" id="KW-0614">Plasmid</keyword>
<accession>A0A0F6U0D3</accession>
<dbReference type="Proteomes" id="UP000034085">
    <property type="component" value="Plasmid"/>
</dbReference>
<evidence type="ECO:0000313" key="6">
    <source>
        <dbReference type="EMBL" id="AKE62356.1"/>
    </source>
</evidence>
<evidence type="ECO:0000256" key="4">
    <source>
        <dbReference type="ARBA" id="ARBA00023163"/>
    </source>
</evidence>
<dbReference type="RefSeq" id="WP_046499563.1">
    <property type="nucleotide sequence ID" value="NZ_CP011133.1"/>
</dbReference>
<evidence type="ECO:0000256" key="2">
    <source>
        <dbReference type="ARBA" id="ARBA00023015"/>
    </source>
</evidence>
<keyword evidence="2" id="KW-0805">Transcription regulation</keyword>
<protein>
    <submittedName>
        <fullName evidence="6">Transcriptional regulator</fullName>
    </submittedName>
</protein>
<proteinExistence type="inferred from homology"/>
<evidence type="ECO:0000259" key="5">
    <source>
        <dbReference type="Pfam" id="PF13693"/>
    </source>
</evidence>
<evidence type="ECO:0000256" key="1">
    <source>
        <dbReference type="ARBA" id="ARBA00006157"/>
    </source>
</evidence>
<dbReference type="Pfam" id="PF13693">
    <property type="entry name" value="HTH_35"/>
    <property type="match status" value="1"/>
</dbReference>
<comment type="similarity">
    <text evidence="1">Belongs to the ner transcriptional regulatory family.</text>
</comment>
<dbReference type="Gene3D" id="1.10.260.40">
    <property type="entry name" value="lambda repressor-like DNA-binding domains"/>
    <property type="match status" value="1"/>
</dbReference>
<dbReference type="AlphaFoldDB" id="A0A0F6U0D3"/>
<dbReference type="InterPro" id="IPR038722">
    <property type="entry name" value="Ner_HTH_dom"/>
</dbReference>
<gene>
    <name evidence="6" type="ORF">F384_27090</name>
</gene>
<reference evidence="6 7" key="1">
    <citation type="submission" date="2015-03" db="EMBL/GenBank/DDBJ databases">
        <title>Complete genome sequence of Citrobacter amalonaticus Y19.</title>
        <authorList>
            <person name="Park S."/>
        </authorList>
    </citation>
    <scope>NUCLEOTIDE SEQUENCE [LARGE SCALE GENOMIC DNA]</scope>
    <source>
        <strain evidence="6 7">Y19</strain>
        <plasmid evidence="7">Plasmid</plasmid>
    </source>
</reference>
<evidence type="ECO:0000313" key="7">
    <source>
        <dbReference type="Proteomes" id="UP000034085"/>
    </source>
</evidence>
<keyword evidence="3" id="KW-0238">DNA-binding</keyword>
<dbReference type="SUPFAM" id="SSF47413">
    <property type="entry name" value="lambda repressor-like DNA-binding domains"/>
    <property type="match status" value="1"/>
</dbReference>
<dbReference type="EMBL" id="CP011133">
    <property type="protein sequence ID" value="AKE62356.1"/>
    <property type="molecule type" value="Genomic_DNA"/>
</dbReference>